<comment type="caution">
    <text evidence="2">The sequence shown here is derived from an EMBL/GenBank/DDBJ whole genome shotgun (WGS) entry which is preliminary data.</text>
</comment>
<protein>
    <submittedName>
        <fullName evidence="2">Uncharacterized protein</fullName>
    </submittedName>
</protein>
<gene>
    <name evidence="2" type="ORF">F7725_026125</name>
</gene>
<accession>A0A7J5X657</accession>
<feature type="compositionally biased region" description="Basic and acidic residues" evidence="1">
    <location>
        <begin position="425"/>
        <end position="444"/>
    </location>
</feature>
<dbReference type="OrthoDB" id="10686825at2759"/>
<reference evidence="2 3" key="1">
    <citation type="submission" date="2020-03" db="EMBL/GenBank/DDBJ databases">
        <title>Dissostichus mawsoni Genome sequencing and assembly.</title>
        <authorList>
            <person name="Park H."/>
        </authorList>
    </citation>
    <scope>NUCLEOTIDE SEQUENCE [LARGE SCALE GENOMIC DNA]</scope>
    <source>
        <strain evidence="2">DM0001</strain>
        <tissue evidence="2">Muscle</tissue>
    </source>
</reference>
<dbReference type="Proteomes" id="UP000518266">
    <property type="component" value="Unassembled WGS sequence"/>
</dbReference>
<dbReference type="EMBL" id="JAAKFY010000027">
    <property type="protein sequence ID" value="KAF3832460.1"/>
    <property type="molecule type" value="Genomic_DNA"/>
</dbReference>
<evidence type="ECO:0000313" key="2">
    <source>
        <dbReference type="EMBL" id="KAF3832460.1"/>
    </source>
</evidence>
<dbReference type="AlphaFoldDB" id="A0A7J5X657"/>
<keyword evidence="3" id="KW-1185">Reference proteome</keyword>
<feature type="region of interest" description="Disordered" evidence="1">
    <location>
        <begin position="425"/>
        <end position="445"/>
    </location>
</feature>
<name>A0A7J5X657_DISMA</name>
<organism evidence="2 3">
    <name type="scientific">Dissostichus mawsoni</name>
    <name type="common">Antarctic cod</name>
    <dbReference type="NCBI Taxonomy" id="36200"/>
    <lineage>
        <taxon>Eukaryota</taxon>
        <taxon>Metazoa</taxon>
        <taxon>Chordata</taxon>
        <taxon>Craniata</taxon>
        <taxon>Vertebrata</taxon>
        <taxon>Euteleostomi</taxon>
        <taxon>Actinopterygii</taxon>
        <taxon>Neopterygii</taxon>
        <taxon>Teleostei</taxon>
        <taxon>Neoteleostei</taxon>
        <taxon>Acanthomorphata</taxon>
        <taxon>Eupercaria</taxon>
        <taxon>Perciformes</taxon>
        <taxon>Notothenioidei</taxon>
        <taxon>Nototheniidae</taxon>
        <taxon>Dissostichus</taxon>
    </lineage>
</organism>
<proteinExistence type="predicted"/>
<evidence type="ECO:0000313" key="3">
    <source>
        <dbReference type="Proteomes" id="UP000518266"/>
    </source>
</evidence>
<sequence>MVKLKTSSTRSNRFALFNVHRVNCRVIDKSLKRKYLLSFVKWGQVSPSASSPKQKGQVSALRQRPWRFRGSGERFRVTRFFVWGRSKRSFRVRFRLAVLPSSDLGFQQLQEQFVHWDFAVLLDAVEVLHGLGGGLAEQGEGHEQLARPAGVLLVLGGLVVLQGLVEHILELLHCVHVFDGSPLCLGVGGGLLVEDVARSKLKSKMLTLSSKDSERYTTRRIKISIHALCSRLIWSAKDSVEKPEDNSEAEEKQEIYQEGQDQLLSLSSLPTLHPFLLTRVLLLLLILLSLLCPGLFSGERQALSPPDTASMDQCWPSLLHHSNTHTNCRYGLKSPAFSVVLERCFSSDLLPKAKQTSLLIDDNTRVNKEGQRVTSSLLQLQGRLSQTNPSHSAVSVAHKKGQEEARGRVRVLYLLLTNEPSSHKEWAREERREGVRKGEEKESGGEEIMPTFRHFMKRQAWHDLRLLLVISHSLVAGQLYSMLPLSSLLLFTNGPFDKFILQTGTKREMERSPPPTFYREDTEAVKGWLDRTSSQSERSDLIKQGQGKGEGFGLDWGAVVFGKCSCRLLWQVGLDHKPMKGEKRPLCGERPQPGRLDEQRLLVTLSHGVICIKAKQRRLLPYSAYHHGVGEEAVVRRVLMVLGGCECGGAKSDSGWRDKTTRDGERVKTEEMLRTEEKKGRRRRLRGRTRIQMMEGDFLRNQQEGGYRVLGSMRTRKRNKEEGRERGEEGVLGKLTKLMCRQSASLPQRKQRDLL</sequence>
<evidence type="ECO:0000256" key="1">
    <source>
        <dbReference type="SAM" id="MobiDB-lite"/>
    </source>
</evidence>